<comment type="caution">
    <text evidence="2">The sequence shown here is derived from an EMBL/GenBank/DDBJ whole genome shotgun (WGS) entry which is preliminary data.</text>
</comment>
<name>A0A9N9IBU9_FUNMO</name>
<feature type="compositionally biased region" description="Basic and acidic residues" evidence="1">
    <location>
        <begin position="35"/>
        <end position="49"/>
    </location>
</feature>
<sequence>QKPYKSILKDLREYGAKYASRAYSDNYAIGNTESEDSKLKDEHNSDLKS</sequence>
<feature type="non-terminal residue" evidence="2">
    <location>
        <position position="49"/>
    </location>
</feature>
<accession>A0A9N9IBU9</accession>
<evidence type="ECO:0000256" key="1">
    <source>
        <dbReference type="SAM" id="MobiDB-lite"/>
    </source>
</evidence>
<evidence type="ECO:0000313" key="3">
    <source>
        <dbReference type="Proteomes" id="UP000789375"/>
    </source>
</evidence>
<reference evidence="2" key="1">
    <citation type="submission" date="2021-06" db="EMBL/GenBank/DDBJ databases">
        <authorList>
            <person name="Kallberg Y."/>
            <person name="Tangrot J."/>
            <person name="Rosling A."/>
        </authorList>
    </citation>
    <scope>NUCLEOTIDE SEQUENCE</scope>
    <source>
        <strain evidence="2">87-6 pot B 2015</strain>
    </source>
</reference>
<proteinExistence type="predicted"/>
<dbReference type="AlphaFoldDB" id="A0A9N9IBU9"/>
<protein>
    <submittedName>
        <fullName evidence="2">13514_t:CDS:1</fullName>
    </submittedName>
</protein>
<keyword evidence="3" id="KW-1185">Reference proteome</keyword>
<dbReference type="EMBL" id="CAJVPP010016669">
    <property type="protein sequence ID" value="CAG8730284.1"/>
    <property type="molecule type" value="Genomic_DNA"/>
</dbReference>
<evidence type="ECO:0000313" key="2">
    <source>
        <dbReference type="EMBL" id="CAG8730284.1"/>
    </source>
</evidence>
<gene>
    <name evidence="2" type="ORF">FMOSSE_LOCUS15612</name>
</gene>
<organism evidence="2 3">
    <name type="scientific">Funneliformis mosseae</name>
    <name type="common">Endomycorrhizal fungus</name>
    <name type="synonym">Glomus mosseae</name>
    <dbReference type="NCBI Taxonomy" id="27381"/>
    <lineage>
        <taxon>Eukaryota</taxon>
        <taxon>Fungi</taxon>
        <taxon>Fungi incertae sedis</taxon>
        <taxon>Mucoromycota</taxon>
        <taxon>Glomeromycotina</taxon>
        <taxon>Glomeromycetes</taxon>
        <taxon>Glomerales</taxon>
        <taxon>Glomeraceae</taxon>
        <taxon>Funneliformis</taxon>
    </lineage>
</organism>
<feature type="region of interest" description="Disordered" evidence="1">
    <location>
        <begin position="30"/>
        <end position="49"/>
    </location>
</feature>
<dbReference type="Proteomes" id="UP000789375">
    <property type="component" value="Unassembled WGS sequence"/>
</dbReference>
<feature type="non-terminal residue" evidence="2">
    <location>
        <position position="1"/>
    </location>
</feature>